<keyword evidence="2" id="KW-1185">Reference proteome</keyword>
<dbReference type="Proteomes" id="UP001500729">
    <property type="component" value="Unassembled WGS sequence"/>
</dbReference>
<organism evidence="1 2">
    <name type="scientific">Saccharopolyspora erythraea</name>
    <name type="common">Streptomyces erythraeus</name>
    <dbReference type="NCBI Taxonomy" id="1836"/>
    <lineage>
        <taxon>Bacteria</taxon>
        <taxon>Bacillati</taxon>
        <taxon>Actinomycetota</taxon>
        <taxon>Actinomycetes</taxon>
        <taxon>Pseudonocardiales</taxon>
        <taxon>Pseudonocardiaceae</taxon>
        <taxon>Saccharopolyspora</taxon>
    </lineage>
</organism>
<proteinExistence type="predicted"/>
<evidence type="ECO:0000313" key="1">
    <source>
        <dbReference type="EMBL" id="GAA0561146.1"/>
    </source>
</evidence>
<name>A0ABP3P696_SACER</name>
<dbReference type="EMBL" id="BAAAGS010000090">
    <property type="protein sequence ID" value="GAA0561146.1"/>
    <property type="molecule type" value="Genomic_DNA"/>
</dbReference>
<gene>
    <name evidence="1" type="ORF">GCM10009533_67590</name>
</gene>
<evidence type="ECO:0000313" key="2">
    <source>
        <dbReference type="Proteomes" id="UP001500729"/>
    </source>
</evidence>
<reference evidence="2" key="1">
    <citation type="journal article" date="2019" name="Int. J. Syst. Evol. Microbiol.">
        <title>The Global Catalogue of Microorganisms (GCM) 10K type strain sequencing project: providing services to taxonomists for standard genome sequencing and annotation.</title>
        <authorList>
            <consortium name="The Broad Institute Genomics Platform"/>
            <consortium name="The Broad Institute Genome Sequencing Center for Infectious Disease"/>
            <person name="Wu L."/>
            <person name="Ma J."/>
        </authorList>
    </citation>
    <scope>NUCLEOTIDE SEQUENCE [LARGE SCALE GENOMIC DNA]</scope>
    <source>
        <strain evidence="2">JCM 10303</strain>
    </source>
</reference>
<protein>
    <submittedName>
        <fullName evidence="1">Uncharacterized protein</fullName>
    </submittedName>
</protein>
<comment type="caution">
    <text evidence="1">The sequence shown here is derived from an EMBL/GenBank/DDBJ whole genome shotgun (WGS) entry which is preliminary data.</text>
</comment>
<sequence>MCVGAGHLVADDFGGLDVAKTGMHDPAFRAVGGVLADDPAARPGFAGGPAVAVQLPQEFGGVDAVGIVQVPVQGGGSSVCRPGRQLKQEMPWCGGIFSP</sequence>
<accession>A0ABP3P696</accession>